<reference evidence="2 3" key="1">
    <citation type="submission" date="2018-11" db="EMBL/GenBank/DDBJ databases">
        <title>The Potential of Streptomyces as Biocontrol Agents against the Tomato grey mould, Botrytis cinerea (Gray mold) Frontiers in Microbiology.</title>
        <authorList>
            <person name="Li D."/>
        </authorList>
    </citation>
    <scope>NUCLEOTIDE SEQUENCE [LARGE SCALE GENOMIC DNA]</scope>
    <source>
        <strain evidence="2 3">NEAU-LD23</strain>
    </source>
</reference>
<evidence type="ECO:0000313" key="3">
    <source>
        <dbReference type="Proteomes" id="UP000275401"/>
    </source>
</evidence>
<dbReference type="EMBL" id="RIBZ01000124">
    <property type="protein sequence ID" value="RNG30644.1"/>
    <property type="molecule type" value="Genomic_DNA"/>
</dbReference>
<proteinExistence type="predicted"/>
<feature type="region of interest" description="Disordered" evidence="1">
    <location>
        <begin position="1"/>
        <end position="63"/>
    </location>
</feature>
<dbReference type="AlphaFoldDB" id="A0A3M8WLS5"/>
<gene>
    <name evidence="2" type="ORF">EEJ42_09920</name>
</gene>
<protein>
    <submittedName>
        <fullName evidence="2">Uncharacterized protein</fullName>
    </submittedName>
</protein>
<keyword evidence="3" id="KW-1185">Reference proteome</keyword>
<sequence>MERAAQDITVSELSPRLPGTDPRTETGRHRAARGRWAHGAGPDGATPGQARARLTSGESLSAG</sequence>
<evidence type="ECO:0000256" key="1">
    <source>
        <dbReference type="SAM" id="MobiDB-lite"/>
    </source>
</evidence>
<accession>A0A3M8WLS5</accession>
<name>A0A3M8WLS5_9ACTN</name>
<organism evidence="2 3">
    <name type="scientific">Streptomyces botrytidirepellens</name>
    <dbReference type="NCBI Taxonomy" id="2486417"/>
    <lineage>
        <taxon>Bacteria</taxon>
        <taxon>Bacillati</taxon>
        <taxon>Actinomycetota</taxon>
        <taxon>Actinomycetes</taxon>
        <taxon>Kitasatosporales</taxon>
        <taxon>Streptomycetaceae</taxon>
        <taxon>Streptomyces</taxon>
    </lineage>
</organism>
<evidence type="ECO:0000313" key="2">
    <source>
        <dbReference type="EMBL" id="RNG30644.1"/>
    </source>
</evidence>
<dbReference type="Proteomes" id="UP000275401">
    <property type="component" value="Unassembled WGS sequence"/>
</dbReference>
<comment type="caution">
    <text evidence="2">The sequence shown here is derived from an EMBL/GenBank/DDBJ whole genome shotgun (WGS) entry which is preliminary data.</text>
</comment>